<dbReference type="AlphaFoldDB" id="A0A8H3CI21"/>
<gene>
    <name evidence="1" type="ORF">RDB_LOCUS119675</name>
</gene>
<proteinExistence type="predicted"/>
<reference evidence="1" key="1">
    <citation type="submission" date="2021-01" db="EMBL/GenBank/DDBJ databases">
        <authorList>
            <person name="Kaushik A."/>
        </authorList>
    </citation>
    <scope>NUCLEOTIDE SEQUENCE</scope>
    <source>
        <strain evidence="1">AG2-2IIIB</strain>
    </source>
</reference>
<accession>A0A8H3CI21</accession>
<evidence type="ECO:0000313" key="2">
    <source>
        <dbReference type="Proteomes" id="UP000663843"/>
    </source>
</evidence>
<dbReference type="Proteomes" id="UP000663843">
    <property type="component" value="Unassembled WGS sequence"/>
</dbReference>
<name>A0A8H3CI21_9AGAM</name>
<evidence type="ECO:0000313" key="1">
    <source>
        <dbReference type="EMBL" id="CAE6482272.1"/>
    </source>
</evidence>
<sequence length="171" mass="18747">MIFRSSSALRITFRQFCTRPLCRQKASADGPVDDLSIPLKPTWSVAQLLSTYPAPELSDGTFSRLHRLAALNPPDSTSLDKQAIKVELQELLRLVEAVKLVDTSSLHGTKQTGLLDSRIWAEGRGVDLEAPTADHLSEAHGEALLNHAKRHIDGQYVVETAVRATRGGKAR</sequence>
<dbReference type="EMBL" id="CAJMWT010003983">
    <property type="protein sequence ID" value="CAE6482272.1"/>
    <property type="molecule type" value="Genomic_DNA"/>
</dbReference>
<comment type="caution">
    <text evidence="1">The sequence shown here is derived from an EMBL/GenBank/DDBJ whole genome shotgun (WGS) entry which is preliminary data.</text>
</comment>
<organism evidence="1 2">
    <name type="scientific">Rhizoctonia solani</name>
    <dbReference type="NCBI Taxonomy" id="456999"/>
    <lineage>
        <taxon>Eukaryota</taxon>
        <taxon>Fungi</taxon>
        <taxon>Dikarya</taxon>
        <taxon>Basidiomycota</taxon>
        <taxon>Agaricomycotina</taxon>
        <taxon>Agaricomycetes</taxon>
        <taxon>Cantharellales</taxon>
        <taxon>Ceratobasidiaceae</taxon>
        <taxon>Rhizoctonia</taxon>
    </lineage>
</organism>
<protein>
    <submittedName>
        <fullName evidence="1">Uncharacterized protein</fullName>
    </submittedName>
</protein>